<feature type="chain" id="PRO_5042272971" description="F5/8 type C domain-containing protein" evidence="1">
    <location>
        <begin position="24"/>
        <end position="256"/>
    </location>
</feature>
<accession>A0AAE1GLT5</accession>
<dbReference type="Proteomes" id="UP001286313">
    <property type="component" value="Unassembled WGS sequence"/>
</dbReference>
<keyword evidence="3" id="KW-1185">Reference proteome</keyword>
<dbReference type="InterPro" id="IPR008979">
    <property type="entry name" value="Galactose-bd-like_sf"/>
</dbReference>
<feature type="signal peptide" evidence="1">
    <location>
        <begin position="1"/>
        <end position="23"/>
    </location>
</feature>
<sequence length="256" mass="28519">MRRLRLMVTLIQVALLSHHPAAAVMTNFRFAQVTPSFPSDLQRCLLMTKTVEDGSVASCAVACHSMQSCFLFCIQGTTCHFFRAKVTNGWAGAGTGAPNQFSRCWSLYQYSNDIGLGVSTASQSVFLTYDHSNPVGKLYSCDDPNSCYESNIESNPFWMADLGSPKSVSEVRIHKYGLFNPVVEFRLGNDTTAANNPHFVTSFTPTIFGELFLKPPTPVIGRYFFVTENLVSDIRVCDVWILGVQDSDIWKPNWNN</sequence>
<dbReference type="EMBL" id="JAWQEG010000136">
    <property type="protein sequence ID" value="KAK3894191.1"/>
    <property type="molecule type" value="Genomic_DNA"/>
</dbReference>
<keyword evidence="1" id="KW-0732">Signal</keyword>
<organism evidence="2 3">
    <name type="scientific">Petrolisthes cinctipes</name>
    <name type="common">Flat porcelain crab</name>
    <dbReference type="NCBI Taxonomy" id="88211"/>
    <lineage>
        <taxon>Eukaryota</taxon>
        <taxon>Metazoa</taxon>
        <taxon>Ecdysozoa</taxon>
        <taxon>Arthropoda</taxon>
        <taxon>Crustacea</taxon>
        <taxon>Multicrustacea</taxon>
        <taxon>Malacostraca</taxon>
        <taxon>Eumalacostraca</taxon>
        <taxon>Eucarida</taxon>
        <taxon>Decapoda</taxon>
        <taxon>Pleocyemata</taxon>
        <taxon>Anomura</taxon>
        <taxon>Galatheoidea</taxon>
        <taxon>Porcellanidae</taxon>
        <taxon>Petrolisthes</taxon>
    </lineage>
</organism>
<evidence type="ECO:0000313" key="3">
    <source>
        <dbReference type="Proteomes" id="UP001286313"/>
    </source>
</evidence>
<reference evidence="2" key="1">
    <citation type="submission" date="2023-10" db="EMBL/GenBank/DDBJ databases">
        <title>Genome assemblies of two species of porcelain crab, Petrolisthes cinctipes and Petrolisthes manimaculis (Anomura: Porcellanidae).</title>
        <authorList>
            <person name="Angst P."/>
        </authorList>
    </citation>
    <scope>NUCLEOTIDE SEQUENCE</scope>
    <source>
        <strain evidence="2">PB745_01</strain>
        <tissue evidence="2">Gill</tissue>
    </source>
</reference>
<evidence type="ECO:0000313" key="2">
    <source>
        <dbReference type="EMBL" id="KAK3894191.1"/>
    </source>
</evidence>
<dbReference type="AlphaFoldDB" id="A0AAE1GLT5"/>
<evidence type="ECO:0000256" key="1">
    <source>
        <dbReference type="SAM" id="SignalP"/>
    </source>
</evidence>
<protein>
    <recommendedName>
        <fullName evidence="4">F5/8 type C domain-containing protein</fullName>
    </recommendedName>
</protein>
<dbReference type="Gene3D" id="2.60.120.260">
    <property type="entry name" value="Galactose-binding domain-like"/>
    <property type="match status" value="1"/>
</dbReference>
<proteinExistence type="predicted"/>
<name>A0AAE1GLT5_PETCI</name>
<dbReference type="SUPFAM" id="SSF49785">
    <property type="entry name" value="Galactose-binding domain-like"/>
    <property type="match status" value="1"/>
</dbReference>
<comment type="caution">
    <text evidence="2">The sequence shown here is derived from an EMBL/GenBank/DDBJ whole genome shotgun (WGS) entry which is preliminary data.</text>
</comment>
<evidence type="ECO:0008006" key="4">
    <source>
        <dbReference type="Google" id="ProtNLM"/>
    </source>
</evidence>
<gene>
    <name evidence="2" type="ORF">Pcinc_002046</name>
</gene>